<dbReference type="Gene3D" id="3.40.1370.10">
    <property type="match status" value="1"/>
</dbReference>
<dbReference type="SUPFAM" id="SSF52166">
    <property type="entry name" value="Ribosomal protein L4"/>
    <property type="match status" value="1"/>
</dbReference>
<dbReference type="InterPro" id="IPR013005">
    <property type="entry name" value="Ribosomal_uL4-like"/>
</dbReference>
<evidence type="ECO:0000256" key="2">
    <source>
        <dbReference type="ARBA" id="ARBA00022980"/>
    </source>
</evidence>
<evidence type="ECO:0000256" key="1">
    <source>
        <dbReference type="ARBA" id="ARBA00010528"/>
    </source>
</evidence>
<accession>A0ABS2WNR0</accession>
<name>A0ABS2WNR0_9BACT</name>
<reference evidence="7" key="1">
    <citation type="submission" date="2021-02" db="EMBL/GenBank/DDBJ databases">
        <title>Sulfurospirillum tamanensis sp. nov.</title>
        <authorList>
            <person name="Frolova A."/>
            <person name="Merkel A."/>
            <person name="Slobodkin A."/>
        </authorList>
    </citation>
    <scope>NUCLEOTIDE SEQUENCE</scope>
    <source>
        <strain evidence="7">T05b</strain>
    </source>
</reference>
<comment type="function">
    <text evidence="5">Forms part of the polypeptide exit tunnel.</text>
</comment>
<dbReference type="EMBL" id="JAFHKK010000001">
    <property type="protein sequence ID" value="MBN2963274.1"/>
    <property type="molecule type" value="Genomic_DNA"/>
</dbReference>
<reference evidence="7" key="2">
    <citation type="submission" date="2021-02" db="EMBL/GenBank/DDBJ databases">
        <authorList>
            <person name="Merkel A.Y."/>
        </authorList>
    </citation>
    <scope>NUCLEOTIDE SEQUENCE</scope>
    <source>
        <strain evidence="7">T05b</strain>
    </source>
</reference>
<organism evidence="7 8">
    <name type="scientific">Sulfurospirillum tamanense</name>
    <dbReference type="NCBI Taxonomy" id="2813362"/>
    <lineage>
        <taxon>Bacteria</taxon>
        <taxon>Pseudomonadati</taxon>
        <taxon>Campylobacterota</taxon>
        <taxon>Epsilonproteobacteria</taxon>
        <taxon>Campylobacterales</taxon>
        <taxon>Sulfurospirillaceae</taxon>
        <taxon>Sulfurospirillum</taxon>
    </lineage>
</organism>
<keyword evidence="3 5" id="KW-0687">Ribonucleoprotein</keyword>
<proteinExistence type="inferred from homology"/>
<evidence type="ECO:0000313" key="7">
    <source>
        <dbReference type="EMBL" id="MBN2963274.1"/>
    </source>
</evidence>
<evidence type="ECO:0000256" key="5">
    <source>
        <dbReference type="HAMAP-Rule" id="MF_01328"/>
    </source>
</evidence>
<dbReference type="PANTHER" id="PTHR10746:SF6">
    <property type="entry name" value="LARGE RIBOSOMAL SUBUNIT PROTEIN UL4M"/>
    <property type="match status" value="1"/>
</dbReference>
<keyword evidence="5" id="KW-0699">rRNA-binding</keyword>
<dbReference type="NCBIfam" id="TIGR03953">
    <property type="entry name" value="rplD_bact"/>
    <property type="match status" value="1"/>
</dbReference>
<comment type="similarity">
    <text evidence="1 5">Belongs to the universal ribosomal protein uL4 family.</text>
</comment>
<dbReference type="RefSeq" id="WP_205457709.1">
    <property type="nucleotide sequence ID" value="NZ_JAFHKK010000001.1"/>
</dbReference>
<dbReference type="InterPro" id="IPR002136">
    <property type="entry name" value="Ribosomal_uL4"/>
</dbReference>
<sequence>MSQAIVLNEKWEHASKIALPERYEQINAHNLYLYSKSYMAAARANTASAKTRSEVSGGGKKPWNQKGRGGARAGSSRSPVWVGGGVTFGPSTNRNYIQKVNKKQKRLALEFALHEKAAKDALFIVDTVAIESGKTKEAAAIVNKLGVRDVLIVKELMDENTFLAFRNLKNCYVIEPNELNAYLVAAFRSVMIEKAVLETLVGEA</sequence>
<dbReference type="GO" id="GO:0005840">
    <property type="term" value="C:ribosome"/>
    <property type="evidence" value="ECO:0007669"/>
    <property type="project" value="UniProtKB-KW"/>
</dbReference>
<comment type="caution">
    <text evidence="7">The sequence shown here is derived from an EMBL/GenBank/DDBJ whole genome shotgun (WGS) entry which is preliminary data.</text>
</comment>
<dbReference type="Pfam" id="PF00573">
    <property type="entry name" value="Ribosomal_L4"/>
    <property type="match status" value="1"/>
</dbReference>
<keyword evidence="5" id="KW-0694">RNA-binding</keyword>
<evidence type="ECO:0000256" key="4">
    <source>
        <dbReference type="ARBA" id="ARBA00035244"/>
    </source>
</evidence>
<evidence type="ECO:0000313" key="8">
    <source>
        <dbReference type="Proteomes" id="UP000703590"/>
    </source>
</evidence>
<comment type="function">
    <text evidence="5">One of the primary rRNA binding proteins, this protein initially binds near the 5'-end of the 23S rRNA. It is important during the early stages of 50S assembly. It makes multiple contacts with different domains of the 23S rRNA in the assembled 50S subunit and ribosome.</text>
</comment>
<comment type="subunit">
    <text evidence="5">Part of the 50S ribosomal subunit.</text>
</comment>
<gene>
    <name evidence="5 7" type="primary">rplD</name>
    <name evidence="7" type="ORF">JWV37_00635</name>
</gene>
<evidence type="ECO:0000256" key="6">
    <source>
        <dbReference type="SAM" id="MobiDB-lite"/>
    </source>
</evidence>
<dbReference type="PANTHER" id="PTHR10746">
    <property type="entry name" value="50S RIBOSOMAL PROTEIN L4"/>
    <property type="match status" value="1"/>
</dbReference>
<feature type="region of interest" description="Disordered" evidence="6">
    <location>
        <begin position="49"/>
        <end position="77"/>
    </location>
</feature>
<dbReference type="InterPro" id="IPR023574">
    <property type="entry name" value="Ribosomal_uL4_dom_sf"/>
</dbReference>
<evidence type="ECO:0000256" key="3">
    <source>
        <dbReference type="ARBA" id="ARBA00023274"/>
    </source>
</evidence>
<protein>
    <recommendedName>
        <fullName evidence="4 5">Large ribosomal subunit protein uL4</fullName>
    </recommendedName>
</protein>
<dbReference type="HAMAP" id="MF_01328_B">
    <property type="entry name" value="Ribosomal_uL4_B"/>
    <property type="match status" value="1"/>
</dbReference>
<keyword evidence="2 5" id="KW-0689">Ribosomal protein</keyword>
<keyword evidence="8" id="KW-1185">Reference proteome</keyword>
<dbReference type="Proteomes" id="UP000703590">
    <property type="component" value="Unassembled WGS sequence"/>
</dbReference>